<reference evidence="1" key="2">
    <citation type="submission" date="2022-01" db="EMBL/GenBank/DDBJ databases">
        <authorList>
            <person name="Yamashiro T."/>
            <person name="Shiraishi A."/>
            <person name="Satake H."/>
            <person name="Nakayama K."/>
        </authorList>
    </citation>
    <scope>NUCLEOTIDE SEQUENCE</scope>
</reference>
<sequence>MELSFDSFSSLHDLDTLSTCPLVVDDTRRDIGARLAWHEKKTVNTLHGCSGMKGAFLSKWERKEEKESPEIERICMKIPWFFSIICERKIATITTLELAGGICINPRHDGRYRAVLSVSLRMVCILRDRIAKSLALLVLGPDLRRRGANERSVSIRCQGYIGDFVLGCHAKDMVVLCFEKLMCCEPGCYNKTLCEATGLDYNNGQYLDHPSTKLVKAELAKTATNEALVQKTIVLKTSVPMA</sequence>
<dbReference type="EMBL" id="BQNB010012220">
    <property type="protein sequence ID" value="GJT00760.1"/>
    <property type="molecule type" value="Genomic_DNA"/>
</dbReference>
<comment type="caution">
    <text evidence="1">The sequence shown here is derived from an EMBL/GenBank/DDBJ whole genome shotgun (WGS) entry which is preliminary data.</text>
</comment>
<evidence type="ECO:0000313" key="2">
    <source>
        <dbReference type="Proteomes" id="UP001151760"/>
    </source>
</evidence>
<keyword evidence="2" id="KW-1185">Reference proteome</keyword>
<protein>
    <submittedName>
        <fullName evidence="1">Uncharacterized protein</fullName>
    </submittedName>
</protein>
<name>A0ABQ5ADL6_9ASTR</name>
<organism evidence="1 2">
    <name type="scientific">Tanacetum coccineum</name>
    <dbReference type="NCBI Taxonomy" id="301880"/>
    <lineage>
        <taxon>Eukaryota</taxon>
        <taxon>Viridiplantae</taxon>
        <taxon>Streptophyta</taxon>
        <taxon>Embryophyta</taxon>
        <taxon>Tracheophyta</taxon>
        <taxon>Spermatophyta</taxon>
        <taxon>Magnoliopsida</taxon>
        <taxon>eudicotyledons</taxon>
        <taxon>Gunneridae</taxon>
        <taxon>Pentapetalae</taxon>
        <taxon>asterids</taxon>
        <taxon>campanulids</taxon>
        <taxon>Asterales</taxon>
        <taxon>Asteraceae</taxon>
        <taxon>Asteroideae</taxon>
        <taxon>Anthemideae</taxon>
        <taxon>Anthemidinae</taxon>
        <taxon>Tanacetum</taxon>
    </lineage>
</organism>
<accession>A0ABQ5ADL6</accession>
<reference evidence="1" key="1">
    <citation type="journal article" date="2022" name="Int. J. Mol. Sci.">
        <title>Draft Genome of Tanacetum Coccineum: Genomic Comparison of Closely Related Tanacetum-Family Plants.</title>
        <authorList>
            <person name="Yamashiro T."/>
            <person name="Shiraishi A."/>
            <person name="Nakayama K."/>
            <person name="Satake H."/>
        </authorList>
    </citation>
    <scope>NUCLEOTIDE SEQUENCE</scope>
</reference>
<dbReference type="Proteomes" id="UP001151760">
    <property type="component" value="Unassembled WGS sequence"/>
</dbReference>
<proteinExistence type="predicted"/>
<gene>
    <name evidence="1" type="ORF">Tco_0821929</name>
</gene>
<evidence type="ECO:0000313" key="1">
    <source>
        <dbReference type="EMBL" id="GJT00760.1"/>
    </source>
</evidence>